<feature type="domain" description="CRAL-TRIO" evidence="2">
    <location>
        <begin position="64"/>
        <end position="230"/>
    </location>
</feature>
<dbReference type="PROSITE" id="PS50191">
    <property type="entry name" value="CRAL_TRIO"/>
    <property type="match status" value="1"/>
</dbReference>
<dbReference type="Proteomes" id="UP000419144">
    <property type="component" value="Unassembled WGS sequence"/>
</dbReference>
<evidence type="ECO:0000259" key="2">
    <source>
        <dbReference type="PROSITE" id="PS50191"/>
    </source>
</evidence>
<dbReference type="InterPro" id="IPR036865">
    <property type="entry name" value="CRAL-TRIO_dom_sf"/>
</dbReference>
<comment type="caution">
    <text evidence="3">The sequence shown here is derived from an EMBL/GenBank/DDBJ whole genome shotgun (WGS) entry which is preliminary data.</text>
</comment>
<dbReference type="PANTHER" id="PTHR46384">
    <property type="entry name" value="MOTILE SPERM DOMAIN-CONTAINING PROTEIN 2"/>
    <property type="match status" value="1"/>
</dbReference>
<organism evidence="3 4">
    <name type="scientific">Leishmania tarentolae</name>
    <name type="common">Sauroleishmania tarentolae</name>
    <dbReference type="NCBI Taxonomy" id="5689"/>
    <lineage>
        <taxon>Eukaryota</taxon>
        <taxon>Discoba</taxon>
        <taxon>Euglenozoa</taxon>
        <taxon>Kinetoplastea</taxon>
        <taxon>Metakinetoplastina</taxon>
        <taxon>Trypanosomatida</taxon>
        <taxon>Trypanosomatidae</taxon>
        <taxon>Leishmaniinae</taxon>
        <taxon>Leishmania</taxon>
        <taxon>lizard Leishmania</taxon>
    </lineage>
</organism>
<dbReference type="InterPro" id="IPR055777">
    <property type="entry name" value="DUF7353"/>
</dbReference>
<dbReference type="GO" id="GO:0140284">
    <property type="term" value="C:endoplasmic reticulum-endosome membrane contact site"/>
    <property type="evidence" value="ECO:0007669"/>
    <property type="project" value="TreeGrafter"/>
</dbReference>
<feature type="region of interest" description="Disordered" evidence="1">
    <location>
        <begin position="917"/>
        <end position="940"/>
    </location>
</feature>
<evidence type="ECO:0000313" key="3">
    <source>
        <dbReference type="EMBL" id="GET91028.1"/>
    </source>
</evidence>
<dbReference type="InterPro" id="IPR053012">
    <property type="entry name" value="ER-organelle_contact"/>
</dbReference>
<dbReference type="OrthoDB" id="75724at2759"/>
<dbReference type="PANTHER" id="PTHR46384:SF2">
    <property type="entry name" value="CRAL-TRIO DOMAIN-CONTAINING PROTEIN"/>
    <property type="match status" value="1"/>
</dbReference>
<name>A0A640KNV4_LEITA</name>
<dbReference type="Pfam" id="PF00650">
    <property type="entry name" value="CRAL_TRIO"/>
    <property type="match status" value="1"/>
</dbReference>
<dbReference type="VEuPathDB" id="TriTrypDB:LtaPh_3103900"/>
<proteinExistence type="predicted"/>
<dbReference type="EMBL" id="BLBS01000044">
    <property type="protein sequence ID" value="GET91028.1"/>
    <property type="molecule type" value="Genomic_DNA"/>
</dbReference>
<accession>A0A640KNV4</accession>
<evidence type="ECO:0000256" key="1">
    <source>
        <dbReference type="SAM" id="MobiDB-lite"/>
    </source>
</evidence>
<gene>
    <name evidence="3" type="ORF">LtaPh_3103900</name>
</gene>
<sequence length="993" mass="110447">MFRCPSEHVAALKEVKRAFGIHHDHLDGWLYLFLANKHFDVTETVAKLRRRDEMERTVFSTYTMTDSLRKSMRAGIVQYIGRDKEGRPVLYFNTARDSPKAEQRPERQANMDMFLSWSVRCDRKNPTATVTWLINQENASMLRNTDLIFQKEMALRISKFYPGVVSRIFICNMSSALTFVMKPLLRQLPAGISDCIFLFSASDIKKGELLKRIDSNVLPVEMGGCNDCDHPPNYEFFATTIESYFHRCIEALKKGFSIKEMEVMEEFGVDNDGALVARAGEGAAAGHGSPACPSNECAAVRDEEAQGVISTSRWVVPTTAIEETLDYAIMQDPCAVSVDAERRRITIQSAVRSGREGVPLTPPANPSTASPWSTSCASRSAGPLSLLSHVSSSELFDCVSDPDEVTENFADTIMTREGLYQVHLNSIEEFSYSAVLRKLFAQGHDGDDGSGIAEQQDACLRDWISFRCHCVELVPKLEHLLEALRLGAVLAVDEDEVITQLRRCSHFMMNLFPQTQQTMPFSLLDWYAAGSTARPPSADAAVFPFTGKEGTTEHAAVTHFSVDPRRLAFRLDCTSPDNVLLSAQAGAMEFVENWDDLIAVDKGKKRVVRRLLLAWPPQADRCTFEAQLHSRARQLWAKLAPLFRLYIEAKVGISIAEFIQHYGLLVPGGRIDETAEWYRLLFAAVLQYRERHRRSWLFHVFPPPCHTDVRADEPPTMERLLQAHGNASGDVRAAISLMAVVEQSLRFTADHLRTSGAGSAGARRTIVERYVEVSRAKICIPYDAQSSGVLPSESIAQYKLAAVTCLTKMEAPLHEFILTMISLALLKEEYPPDMTKGEIISGLQLSRARSEADIQKRHEQQQVAISFARICSELQGSFGHDIHQLLTTYPAAGMQADGYALGLELLLAVAILRSRRNTDNSSGRDGSPSTAPNDFLPGVASFSEEDNKTVDADTVVGDVAAPPSVDVESLLETLNTMSHPATRLASLKRMYIF</sequence>
<dbReference type="SUPFAM" id="SSF52087">
    <property type="entry name" value="CRAL/TRIO domain"/>
    <property type="match status" value="1"/>
</dbReference>
<feature type="region of interest" description="Disordered" evidence="1">
    <location>
        <begin position="352"/>
        <end position="374"/>
    </location>
</feature>
<dbReference type="Pfam" id="PF24044">
    <property type="entry name" value="DUF7353"/>
    <property type="match status" value="1"/>
</dbReference>
<reference evidence="3" key="1">
    <citation type="submission" date="2019-11" db="EMBL/GenBank/DDBJ databases">
        <title>Leishmania tarentolae CDS.</title>
        <authorList>
            <person name="Goto Y."/>
            <person name="Yamagishi J."/>
        </authorList>
    </citation>
    <scope>NUCLEOTIDE SEQUENCE [LARGE SCALE GENOMIC DNA]</scope>
    <source>
        <strain evidence="3">Parrot Tar II</strain>
    </source>
</reference>
<dbReference type="CDD" id="cd00170">
    <property type="entry name" value="SEC14"/>
    <property type="match status" value="1"/>
</dbReference>
<keyword evidence="4" id="KW-1185">Reference proteome</keyword>
<dbReference type="AlphaFoldDB" id="A0A640KNV4"/>
<feature type="compositionally biased region" description="Polar residues" evidence="1">
    <location>
        <begin position="919"/>
        <end position="932"/>
    </location>
</feature>
<dbReference type="Gene3D" id="3.40.525.10">
    <property type="entry name" value="CRAL-TRIO lipid binding domain"/>
    <property type="match status" value="1"/>
</dbReference>
<dbReference type="GO" id="GO:0012505">
    <property type="term" value="C:endomembrane system"/>
    <property type="evidence" value="ECO:0007669"/>
    <property type="project" value="TreeGrafter"/>
</dbReference>
<protein>
    <recommendedName>
        <fullName evidence="2">CRAL-TRIO domain-containing protein</fullName>
    </recommendedName>
</protein>
<evidence type="ECO:0000313" key="4">
    <source>
        <dbReference type="Proteomes" id="UP000419144"/>
    </source>
</evidence>
<dbReference type="InterPro" id="IPR001251">
    <property type="entry name" value="CRAL-TRIO_dom"/>
</dbReference>